<accession>A0A3D9SYQ6</accession>
<feature type="chain" id="PRO_5017771095" evidence="1">
    <location>
        <begin position="28"/>
        <end position="92"/>
    </location>
</feature>
<gene>
    <name evidence="2" type="ORF">DFJ69_3178</name>
</gene>
<dbReference type="AlphaFoldDB" id="A0A3D9SYQ6"/>
<keyword evidence="1" id="KW-0732">Signal</keyword>
<name>A0A3D9SYQ6_9ACTN</name>
<dbReference type="OrthoDB" id="3548846at2"/>
<dbReference type="Proteomes" id="UP000256661">
    <property type="component" value="Unassembled WGS sequence"/>
</dbReference>
<protein>
    <submittedName>
        <fullName evidence="2">Uncharacterized protein</fullName>
    </submittedName>
</protein>
<keyword evidence="3" id="KW-1185">Reference proteome</keyword>
<comment type="caution">
    <text evidence="2">The sequence shown here is derived from an EMBL/GenBank/DDBJ whole genome shotgun (WGS) entry which is preliminary data.</text>
</comment>
<sequence>MLKRLATAGVLTVAVGGVLMSATPAMAGGHGDYTSKKYSDNDSNFSLDYSSHKEKDNVDNETLAIANCLQIPIIPIISPPEQDCYIGNVEND</sequence>
<proteinExistence type="predicted"/>
<evidence type="ECO:0000256" key="1">
    <source>
        <dbReference type="SAM" id="SignalP"/>
    </source>
</evidence>
<feature type="signal peptide" evidence="1">
    <location>
        <begin position="1"/>
        <end position="27"/>
    </location>
</feature>
<dbReference type="EMBL" id="QTTT01000001">
    <property type="protein sequence ID" value="REE97704.1"/>
    <property type="molecule type" value="Genomic_DNA"/>
</dbReference>
<reference evidence="2 3" key="1">
    <citation type="submission" date="2018-08" db="EMBL/GenBank/DDBJ databases">
        <title>Sequencing the genomes of 1000 actinobacteria strains.</title>
        <authorList>
            <person name="Klenk H.-P."/>
        </authorList>
    </citation>
    <scope>NUCLEOTIDE SEQUENCE [LARGE SCALE GENOMIC DNA]</scope>
    <source>
        <strain evidence="2 3">DSM 43927</strain>
    </source>
</reference>
<evidence type="ECO:0000313" key="3">
    <source>
        <dbReference type="Proteomes" id="UP000256661"/>
    </source>
</evidence>
<organism evidence="2 3">
    <name type="scientific">Thermomonospora umbrina</name>
    <dbReference type="NCBI Taxonomy" id="111806"/>
    <lineage>
        <taxon>Bacteria</taxon>
        <taxon>Bacillati</taxon>
        <taxon>Actinomycetota</taxon>
        <taxon>Actinomycetes</taxon>
        <taxon>Streptosporangiales</taxon>
        <taxon>Thermomonosporaceae</taxon>
        <taxon>Thermomonospora</taxon>
    </lineage>
</organism>
<evidence type="ECO:0000313" key="2">
    <source>
        <dbReference type="EMBL" id="REE97704.1"/>
    </source>
</evidence>
<dbReference type="RefSeq" id="WP_116023159.1">
    <property type="nucleotide sequence ID" value="NZ_QTTT01000001.1"/>
</dbReference>